<proteinExistence type="inferred from homology"/>
<dbReference type="PANTHER" id="PTHR42715:SF12">
    <property type="entry name" value="BETA-GLUCOSIDASE G-RELATED"/>
    <property type="match status" value="1"/>
</dbReference>
<comment type="function">
    <text evidence="9">Beta-glucosidases are one of a number of cellulolytic enzymes involved in the degradation of cellulosic biomass. Catalyzes the last step releasing glucose from the inhibitory cellobiose.</text>
</comment>
<evidence type="ECO:0000313" key="16">
    <source>
        <dbReference type="EMBL" id="CAJ1389131.1"/>
    </source>
</evidence>
<dbReference type="Pfam" id="PF14310">
    <property type="entry name" value="Fn3-like"/>
    <property type="match status" value="1"/>
</dbReference>
<dbReference type="InterPro" id="IPR036962">
    <property type="entry name" value="Glyco_hydro_3_N_sf"/>
</dbReference>
<reference evidence="16" key="1">
    <citation type="submission" date="2023-08" db="EMBL/GenBank/DDBJ databases">
        <authorList>
            <person name="Chen Y."/>
            <person name="Shah S."/>
            <person name="Dougan E. K."/>
            <person name="Thang M."/>
            <person name="Chan C."/>
        </authorList>
    </citation>
    <scope>NUCLEOTIDE SEQUENCE</scope>
</reference>
<sequence length="910" mass="98257">MQILVLALLGPAVAKVPSRSWEESYKLADETLERLSPWQRSRLLNGVGWRPDWQLTPGFYIGNIAGSPSAGVPWLRMQDSAGGFRTLFPEMVGTSVVWPSSLALASTWDEQAVADQAAAIAKEFRGKNANVMLGPAVNIVRTALGGRNFEFLPGEDPYLGARLVRSFVTAVQSQGVMVVLKHFAFNEQETNRGTVNSVVDDRTAWEVYYQPFEAGVDAGAVSVMCSYNRVNNTPACGNYNLLTRDLRQKMGFKGFVMSDWGAAHSTALDKGLDMDMPGFDGFYSYQAVSADAHFNTSVKRVLASIYRLRLDQGPPGCKPPMCFADLAKDVAKHQHLAQSVAAKAVILLENRGVLPLNLEKIRKLGVVGLAADAPYVQFNKDDASPGLPEGDFYSGGGSGHLQGSNASLKTTLQAIVERAEQEKVQVISANTSFTHNHSRPLGLLLQDQEVDLVVVVAGVRSQEALDRPDLNLAADELIHQASLSKPTVVLLMLPGAVLMPWQYQVSGIAVLFYGGEATGSAFASVLFGDVNPAGKLPLTIPRSEADTILPAKGPIAIYSEGMFTSYRKSSIKAAFPFGHGLSYTTFRIRPQRVLVDHKTWTSVLQGSSIGPPGRAGPVQDTLVSVEVRVENTGNRSGAEVVQAYLQFPKEVGSPHLLRGFRRTSELPAGGHQLLWFHFNTRDFASYMRGAWRVQDEVFLHLGSSSMKLNAPVVLNPWVTGDGTVSTTQAEAAVIPTGMPSVTEEPMKEHGDGSQDLLPRVADHTAKVAEVSSTPGLRGKESLATPAPEPRPTIPSHQDHSPPAVRTAKQVMGLTVTTLPSDQGASDAALSEAPSDANNWILWALQPALLLLVVLAAVLSTRGASEESDDDDSKHLPMELLEEEELPTWEYMYPGEAVTSPLVAGMRVAPL</sequence>
<evidence type="ECO:0000256" key="5">
    <source>
        <dbReference type="ARBA" id="ARBA00022525"/>
    </source>
</evidence>
<evidence type="ECO:0000256" key="3">
    <source>
        <dbReference type="ARBA" id="ARBA00005336"/>
    </source>
</evidence>
<dbReference type="Pfam" id="PF00933">
    <property type="entry name" value="Glyco_hydro_3"/>
    <property type="match status" value="1"/>
</dbReference>
<evidence type="ECO:0000256" key="12">
    <source>
        <dbReference type="ARBA" id="ARBA00041601"/>
    </source>
</evidence>
<gene>
    <name evidence="16" type="ORF">EVOR1521_LOCUS14819</name>
</gene>
<dbReference type="AlphaFoldDB" id="A0AA36N3D3"/>
<protein>
    <recommendedName>
        <fullName evidence="10">Probable beta-glucosidase G</fullName>
        <ecNumber evidence="4">3.2.1.21</ecNumber>
    </recommendedName>
    <alternativeName>
        <fullName evidence="11">Beta-D-glucoside glucohydrolase G</fullName>
    </alternativeName>
    <alternativeName>
        <fullName evidence="12">Cellobiase G</fullName>
    </alternativeName>
    <alternativeName>
        <fullName evidence="13">Gentiobiase G</fullName>
    </alternativeName>
</protein>
<keyword evidence="17" id="KW-1185">Reference proteome</keyword>
<dbReference type="EMBL" id="CAUJNA010001813">
    <property type="protein sequence ID" value="CAJ1389131.1"/>
    <property type="molecule type" value="Genomic_DNA"/>
</dbReference>
<feature type="region of interest" description="Disordered" evidence="14">
    <location>
        <begin position="768"/>
        <end position="804"/>
    </location>
</feature>
<dbReference type="Gene3D" id="3.20.20.300">
    <property type="entry name" value="Glycoside hydrolase, family 3, N-terminal domain"/>
    <property type="match status" value="1"/>
</dbReference>
<dbReference type="SUPFAM" id="SSF52279">
    <property type="entry name" value="Beta-D-glucan exohydrolase, C-terminal domain"/>
    <property type="match status" value="1"/>
</dbReference>
<evidence type="ECO:0000313" key="17">
    <source>
        <dbReference type="Proteomes" id="UP001178507"/>
    </source>
</evidence>
<dbReference type="InterPro" id="IPR036881">
    <property type="entry name" value="Glyco_hydro_3_C_sf"/>
</dbReference>
<dbReference type="GO" id="GO:0009251">
    <property type="term" value="P:glucan catabolic process"/>
    <property type="evidence" value="ECO:0007669"/>
    <property type="project" value="TreeGrafter"/>
</dbReference>
<evidence type="ECO:0000256" key="11">
    <source>
        <dbReference type="ARBA" id="ARBA00041276"/>
    </source>
</evidence>
<dbReference type="SUPFAM" id="SSF51445">
    <property type="entry name" value="(Trans)glycosidases"/>
    <property type="match status" value="1"/>
</dbReference>
<name>A0AA36N3D3_9DINO</name>
<evidence type="ECO:0000256" key="8">
    <source>
        <dbReference type="ARBA" id="ARBA00023295"/>
    </source>
</evidence>
<dbReference type="GO" id="GO:0008422">
    <property type="term" value="F:beta-glucosidase activity"/>
    <property type="evidence" value="ECO:0007669"/>
    <property type="project" value="UniProtKB-EC"/>
</dbReference>
<dbReference type="PANTHER" id="PTHR42715">
    <property type="entry name" value="BETA-GLUCOSIDASE"/>
    <property type="match status" value="1"/>
</dbReference>
<dbReference type="InterPro" id="IPR026891">
    <property type="entry name" value="Fn3-like"/>
</dbReference>
<evidence type="ECO:0000256" key="1">
    <source>
        <dbReference type="ARBA" id="ARBA00000448"/>
    </source>
</evidence>
<dbReference type="InterPro" id="IPR017853">
    <property type="entry name" value="GH"/>
</dbReference>
<dbReference type="EC" id="3.2.1.21" evidence="4"/>
<evidence type="ECO:0000256" key="14">
    <source>
        <dbReference type="SAM" id="MobiDB-lite"/>
    </source>
</evidence>
<comment type="catalytic activity">
    <reaction evidence="1">
        <text>Hydrolysis of terminal, non-reducing beta-D-glucosyl residues with release of beta-D-glucose.</text>
        <dbReference type="EC" id="3.2.1.21"/>
    </reaction>
</comment>
<comment type="caution">
    <text evidence="16">The sequence shown here is derived from an EMBL/GenBank/DDBJ whole genome shotgun (WGS) entry which is preliminary data.</text>
</comment>
<dbReference type="InterPro" id="IPR001764">
    <property type="entry name" value="Glyco_hydro_3_N"/>
</dbReference>
<evidence type="ECO:0000256" key="2">
    <source>
        <dbReference type="ARBA" id="ARBA00004613"/>
    </source>
</evidence>
<feature type="domain" description="Fibronectin type III-like" evidence="15">
    <location>
        <begin position="639"/>
        <end position="705"/>
    </location>
</feature>
<keyword evidence="6" id="KW-0732">Signal</keyword>
<keyword evidence="7" id="KW-0378">Hydrolase</keyword>
<accession>A0AA36N3D3</accession>
<dbReference type="Gene3D" id="3.40.50.1700">
    <property type="entry name" value="Glycoside hydrolase family 3 C-terminal domain"/>
    <property type="match status" value="1"/>
</dbReference>
<dbReference type="Pfam" id="PF01915">
    <property type="entry name" value="Glyco_hydro_3_C"/>
    <property type="match status" value="1"/>
</dbReference>
<dbReference type="PRINTS" id="PR00133">
    <property type="entry name" value="GLHYDRLASE3"/>
</dbReference>
<comment type="similarity">
    <text evidence="3">Belongs to the glycosyl hydrolase 3 family.</text>
</comment>
<evidence type="ECO:0000256" key="13">
    <source>
        <dbReference type="ARBA" id="ARBA00041808"/>
    </source>
</evidence>
<dbReference type="InterPro" id="IPR002772">
    <property type="entry name" value="Glyco_hydro_3_C"/>
</dbReference>
<keyword evidence="8" id="KW-0326">Glycosidase</keyword>
<evidence type="ECO:0000256" key="10">
    <source>
        <dbReference type="ARBA" id="ARBA00039579"/>
    </source>
</evidence>
<dbReference type="Proteomes" id="UP001178507">
    <property type="component" value="Unassembled WGS sequence"/>
</dbReference>
<evidence type="ECO:0000256" key="4">
    <source>
        <dbReference type="ARBA" id="ARBA00012744"/>
    </source>
</evidence>
<comment type="subcellular location">
    <subcellularLocation>
        <location evidence="2">Secreted</location>
    </subcellularLocation>
</comment>
<keyword evidence="5" id="KW-0964">Secreted</keyword>
<dbReference type="Gene3D" id="2.60.40.10">
    <property type="entry name" value="Immunoglobulins"/>
    <property type="match status" value="1"/>
</dbReference>
<dbReference type="SMART" id="SM01217">
    <property type="entry name" value="Fn3_like"/>
    <property type="match status" value="1"/>
</dbReference>
<organism evidence="16 17">
    <name type="scientific">Effrenium voratum</name>
    <dbReference type="NCBI Taxonomy" id="2562239"/>
    <lineage>
        <taxon>Eukaryota</taxon>
        <taxon>Sar</taxon>
        <taxon>Alveolata</taxon>
        <taxon>Dinophyceae</taxon>
        <taxon>Suessiales</taxon>
        <taxon>Symbiodiniaceae</taxon>
        <taxon>Effrenium</taxon>
    </lineage>
</organism>
<dbReference type="GO" id="GO:0005576">
    <property type="term" value="C:extracellular region"/>
    <property type="evidence" value="ECO:0007669"/>
    <property type="project" value="UniProtKB-SubCell"/>
</dbReference>
<dbReference type="InterPro" id="IPR050288">
    <property type="entry name" value="Cellulose_deg_GH3"/>
</dbReference>
<evidence type="ECO:0000259" key="15">
    <source>
        <dbReference type="SMART" id="SM01217"/>
    </source>
</evidence>
<dbReference type="InterPro" id="IPR013783">
    <property type="entry name" value="Ig-like_fold"/>
</dbReference>
<evidence type="ECO:0000256" key="6">
    <source>
        <dbReference type="ARBA" id="ARBA00022729"/>
    </source>
</evidence>
<evidence type="ECO:0000256" key="9">
    <source>
        <dbReference type="ARBA" id="ARBA00024983"/>
    </source>
</evidence>
<evidence type="ECO:0000256" key="7">
    <source>
        <dbReference type="ARBA" id="ARBA00022801"/>
    </source>
</evidence>